<accession>A0ABZ1IJ02</accession>
<dbReference type="PANTHER" id="PTHR43537">
    <property type="entry name" value="TRANSCRIPTIONAL REGULATOR, GNTR FAMILY"/>
    <property type="match status" value="1"/>
</dbReference>
<evidence type="ECO:0000256" key="1">
    <source>
        <dbReference type="ARBA" id="ARBA00023015"/>
    </source>
</evidence>
<dbReference type="CDD" id="cd07377">
    <property type="entry name" value="WHTH_GntR"/>
    <property type="match status" value="1"/>
</dbReference>
<protein>
    <submittedName>
        <fullName evidence="5">GntR family transcriptional regulator</fullName>
    </submittedName>
</protein>
<dbReference type="InterPro" id="IPR008920">
    <property type="entry name" value="TF_FadR/GntR_C"/>
</dbReference>
<evidence type="ECO:0000259" key="4">
    <source>
        <dbReference type="PROSITE" id="PS50949"/>
    </source>
</evidence>
<proteinExistence type="predicted"/>
<dbReference type="Gene3D" id="1.10.10.10">
    <property type="entry name" value="Winged helix-like DNA-binding domain superfamily/Winged helix DNA-binding domain"/>
    <property type="match status" value="1"/>
</dbReference>
<dbReference type="SUPFAM" id="SSF46785">
    <property type="entry name" value="Winged helix' DNA-binding domain"/>
    <property type="match status" value="1"/>
</dbReference>
<feature type="domain" description="HTH gntR-type" evidence="4">
    <location>
        <begin position="16"/>
        <end position="83"/>
    </location>
</feature>
<dbReference type="RefSeq" id="WP_326836327.1">
    <property type="nucleotide sequence ID" value="NZ_CP142149.1"/>
</dbReference>
<dbReference type="SMART" id="SM00345">
    <property type="entry name" value="HTH_GNTR"/>
    <property type="match status" value="1"/>
</dbReference>
<keyword evidence="1" id="KW-0805">Transcription regulation</keyword>
<evidence type="ECO:0000313" key="6">
    <source>
        <dbReference type="Proteomes" id="UP001330812"/>
    </source>
</evidence>
<dbReference type="PANTHER" id="PTHR43537:SF41">
    <property type="entry name" value="TRANSCRIPTIONAL REGULATORY PROTEIN"/>
    <property type="match status" value="1"/>
</dbReference>
<dbReference type="Proteomes" id="UP001330812">
    <property type="component" value="Chromosome"/>
</dbReference>
<keyword evidence="2" id="KW-0238">DNA-binding</keyword>
<dbReference type="Pfam" id="PF00392">
    <property type="entry name" value="GntR"/>
    <property type="match status" value="1"/>
</dbReference>
<sequence length="232" mass="26629">MKELDLPDVPQLGHRRTTSDDIADALRDSILQGRFEDGQELNQVAIARHYGISRVPLREALRQLQAEGLVSARAHQRTVVVGLTPERVLEVIDIRIMLESYLLERALPHVTPELIAELQTICDEMDHITDHAEWLRRNREFHEKLYAPSNASFTLEMSGQLSSRIERYLYMWSDHGVQRSAEAGAEHRRILEAVARRDARRAKLELEVHLMHTRENIIKLFEASRTDGSATA</sequence>
<evidence type="ECO:0000256" key="2">
    <source>
        <dbReference type="ARBA" id="ARBA00023125"/>
    </source>
</evidence>
<organism evidence="5 6">
    <name type="scientific">Amycolatopsis rhabdoformis</name>
    <dbReference type="NCBI Taxonomy" id="1448059"/>
    <lineage>
        <taxon>Bacteria</taxon>
        <taxon>Bacillati</taxon>
        <taxon>Actinomycetota</taxon>
        <taxon>Actinomycetes</taxon>
        <taxon>Pseudonocardiales</taxon>
        <taxon>Pseudonocardiaceae</taxon>
        <taxon>Amycolatopsis</taxon>
    </lineage>
</organism>
<dbReference type="Pfam" id="PF07729">
    <property type="entry name" value="FCD"/>
    <property type="match status" value="1"/>
</dbReference>
<dbReference type="SMART" id="SM00895">
    <property type="entry name" value="FCD"/>
    <property type="match status" value="1"/>
</dbReference>
<keyword evidence="6" id="KW-1185">Reference proteome</keyword>
<dbReference type="InterPro" id="IPR000524">
    <property type="entry name" value="Tscrpt_reg_HTH_GntR"/>
</dbReference>
<dbReference type="PRINTS" id="PR00035">
    <property type="entry name" value="HTHGNTR"/>
</dbReference>
<dbReference type="EMBL" id="CP142149">
    <property type="protein sequence ID" value="WSE33529.1"/>
    <property type="molecule type" value="Genomic_DNA"/>
</dbReference>
<name>A0ABZ1IJ02_9PSEU</name>
<evidence type="ECO:0000313" key="5">
    <source>
        <dbReference type="EMBL" id="WSE33529.1"/>
    </source>
</evidence>
<dbReference type="InterPro" id="IPR036388">
    <property type="entry name" value="WH-like_DNA-bd_sf"/>
</dbReference>
<dbReference type="InterPro" id="IPR011711">
    <property type="entry name" value="GntR_C"/>
</dbReference>
<evidence type="ECO:0000256" key="3">
    <source>
        <dbReference type="ARBA" id="ARBA00023163"/>
    </source>
</evidence>
<gene>
    <name evidence="5" type="ORF">VSH64_15680</name>
</gene>
<dbReference type="PROSITE" id="PS50949">
    <property type="entry name" value="HTH_GNTR"/>
    <property type="match status" value="1"/>
</dbReference>
<keyword evidence="3" id="KW-0804">Transcription</keyword>
<dbReference type="Gene3D" id="1.20.120.530">
    <property type="entry name" value="GntR ligand-binding domain-like"/>
    <property type="match status" value="1"/>
</dbReference>
<dbReference type="InterPro" id="IPR036390">
    <property type="entry name" value="WH_DNA-bd_sf"/>
</dbReference>
<dbReference type="SUPFAM" id="SSF48008">
    <property type="entry name" value="GntR ligand-binding domain-like"/>
    <property type="match status" value="1"/>
</dbReference>
<reference evidence="5 6" key="1">
    <citation type="journal article" date="2015" name="Int. J. Syst. Evol. Microbiol.">
        <title>Amycolatopsis rhabdoformis sp. nov., an actinomycete isolated from a tropical forest soil.</title>
        <authorList>
            <person name="Souza W.R."/>
            <person name="Silva R.E."/>
            <person name="Goodfellow M."/>
            <person name="Busarakam K."/>
            <person name="Figueiro F.S."/>
            <person name="Ferreira D."/>
            <person name="Rodrigues-Filho E."/>
            <person name="Moraes L.A.B."/>
            <person name="Zucchi T.D."/>
        </authorList>
    </citation>
    <scope>NUCLEOTIDE SEQUENCE [LARGE SCALE GENOMIC DNA]</scope>
    <source>
        <strain evidence="5 6">NCIMB 14900</strain>
    </source>
</reference>